<evidence type="ECO:0000313" key="2">
    <source>
        <dbReference type="Proteomes" id="UP000012081"/>
    </source>
</evidence>
<dbReference type="NCBIfam" id="TIGR04088">
    <property type="entry name" value="cognate_SipW"/>
    <property type="match status" value="1"/>
</dbReference>
<dbReference type="STRING" id="1300222.I532_17588"/>
<dbReference type="InterPro" id="IPR022121">
    <property type="entry name" value="Peptidase_M73_camelysin"/>
</dbReference>
<accession>M8D526</accession>
<dbReference type="EMBL" id="APBN01000008">
    <property type="protein sequence ID" value="EMT51389.1"/>
    <property type="molecule type" value="Genomic_DNA"/>
</dbReference>
<dbReference type="PATRIC" id="fig|1300222.3.peg.3686"/>
<reference evidence="1 2" key="1">
    <citation type="submission" date="2013-03" db="EMBL/GenBank/DDBJ databases">
        <title>Assembly of a new bacterial strain Brevibacillus borstelensis AK1.</title>
        <authorList>
            <person name="Rajan I."/>
            <person name="PoliReddy D."/>
            <person name="Sugumar T."/>
            <person name="Rathinam K."/>
            <person name="Alqarawi S."/>
            <person name="Khalil A.B."/>
            <person name="Sivakumar N."/>
        </authorList>
    </citation>
    <scope>NUCLEOTIDE SEQUENCE [LARGE SCALE GENOMIC DNA]</scope>
    <source>
        <strain evidence="1 2">AK1</strain>
    </source>
</reference>
<name>M8D526_9BACL</name>
<organism evidence="1 2">
    <name type="scientific">Brevibacillus borstelensis AK1</name>
    <dbReference type="NCBI Taxonomy" id="1300222"/>
    <lineage>
        <taxon>Bacteria</taxon>
        <taxon>Bacillati</taxon>
        <taxon>Bacillota</taxon>
        <taxon>Bacilli</taxon>
        <taxon>Bacillales</taxon>
        <taxon>Paenibacillaceae</taxon>
        <taxon>Brevibacillus</taxon>
    </lineage>
</organism>
<proteinExistence type="predicted"/>
<dbReference type="RefSeq" id="WP_003389845.1">
    <property type="nucleotide sequence ID" value="NZ_APBN01000008.1"/>
</dbReference>
<gene>
    <name evidence="1" type="ORF">I532_17588</name>
</gene>
<evidence type="ECO:0000313" key="1">
    <source>
        <dbReference type="EMBL" id="EMT51389.1"/>
    </source>
</evidence>
<dbReference type="AlphaFoldDB" id="M8D526"/>
<dbReference type="Pfam" id="PF12389">
    <property type="entry name" value="Peptidase_M73"/>
    <property type="match status" value="1"/>
</dbReference>
<dbReference type="InterPro" id="IPR023833">
    <property type="entry name" value="Signal_pept_SipW-depend-type"/>
</dbReference>
<keyword evidence="2" id="KW-1185">Reference proteome</keyword>
<comment type="caution">
    <text evidence="1">The sequence shown here is derived from an EMBL/GenBank/DDBJ whole genome shotgun (WGS) entry which is preliminary data.</text>
</comment>
<protein>
    <submittedName>
        <fullName evidence="1">Secreted and spore coat-associated protein 2-like protein</fullName>
    </submittedName>
</protein>
<dbReference type="OrthoDB" id="2660939at2"/>
<dbReference type="Proteomes" id="UP000012081">
    <property type="component" value="Unassembled WGS sequence"/>
</dbReference>
<sequence length="202" mass="22022">MSLKKQFAVTLASVGLGAALIGGGTFAWFNATSEIKDNTFAAGKMEIGATPAESVFQVENMKPGDWFERTFDITNTGTIDINKLLMSVDYTVADKNGDNGSDDLDNHLKVYWLSSADPSIPISERVIVHPLNGKSLKELKDSGQVDISSWATKLLTLPPDTTDRIYMGIEFADDGNDQNRFQEDSVNLTLKLEGKQTAGEPK</sequence>
<dbReference type="GeneID" id="89501991"/>